<dbReference type="OrthoDB" id="9801997at2"/>
<name>A0A3P1CX14_9BACT</name>
<organism evidence="2 3">
    <name type="scientific">Larkinella knui</name>
    <dbReference type="NCBI Taxonomy" id="2025310"/>
    <lineage>
        <taxon>Bacteria</taxon>
        <taxon>Pseudomonadati</taxon>
        <taxon>Bacteroidota</taxon>
        <taxon>Cytophagia</taxon>
        <taxon>Cytophagales</taxon>
        <taxon>Spirosomataceae</taxon>
        <taxon>Larkinella</taxon>
    </lineage>
</organism>
<evidence type="ECO:0000313" key="3">
    <source>
        <dbReference type="Proteomes" id="UP000274271"/>
    </source>
</evidence>
<proteinExistence type="predicted"/>
<dbReference type="InterPro" id="IPR004675">
    <property type="entry name" value="AhpD_core"/>
</dbReference>
<dbReference type="EMBL" id="RQJP01000001">
    <property type="protein sequence ID" value="RRB17942.1"/>
    <property type="molecule type" value="Genomic_DNA"/>
</dbReference>
<keyword evidence="3" id="KW-1185">Reference proteome</keyword>
<evidence type="ECO:0000313" key="2">
    <source>
        <dbReference type="EMBL" id="RRB17942.1"/>
    </source>
</evidence>
<dbReference type="Proteomes" id="UP000274271">
    <property type="component" value="Unassembled WGS sequence"/>
</dbReference>
<reference evidence="2 3" key="1">
    <citation type="submission" date="2018-11" db="EMBL/GenBank/DDBJ databases">
        <authorList>
            <person name="Zhou Z."/>
            <person name="Wang G."/>
        </authorList>
    </citation>
    <scope>NUCLEOTIDE SEQUENCE [LARGE SCALE GENOMIC DNA]</scope>
    <source>
        <strain evidence="2 3">KCTC42998</strain>
    </source>
</reference>
<gene>
    <name evidence="2" type="ORF">EHT87_06615</name>
</gene>
<dbReference type="SUPFAM" id="SSF69118">
    <property type="entry name" value="AhpD-like"/>
    <property type="match status" value="1"/>
</dbReference>
<accession>A0A3P1CX14</accession>
<dbReference type="PANTHER" id="PTHR34846:SF10">
    <property type="entry name" value="CYTOPLASMIC PROTEIN"/>
    <property type="match status" value="1"/>
</dbReference>
<dbReference type="Pfam" id="PF02627">
    <property type="entry name" value="CMD"/>
    <property type="match status" value="1"/>
</dbReference>
<dbReference type="AlphaFoldDB" id="A0A3P1CX14"/>
<sequence length="157" mass="17599">MQQRINVHENGQSALKAMYGLGGYLAKSSLEKPLLNLLYFRVSQINGCACCLDMHSKDLRAAGETEQRLYLLDAWRESPFYTDRERAALAWAEAITNLTEGHVPDDIYEQARTQFSEEDVIDLTMAVITINGYNRINVAFRTTAGAYQPGAYAVQAN</sequence>
<dbReference type="RefSeq" id="WP_124905042.1">
    <property type="nucleotide sequence ID" value="NZ_RQJP01000001.1"/>
</dbReference>
<dbReference type="PANTHER" id="PTHR34846">
    <property type="entry name" value="4-CARBOXYMUCONOLACTONE DECARBOXYLASE FAMILY PROTEIN (AFU_ORTHOLOGUE AFUA_6G11590)"/>
    <property type="match status" value="1"/>
</dbReference>
<dbReference type="InterPro" id="IPR029032">
    <property type="entry name" value="AhpD-like"/>
</dbReference>
<evidence type="ECO:0000259" key="1">
    <source>
        <dbReference type="Pfam" id="PF02627"/>
    </source>
</evidence>
<protein>
    <submittedName>
        <fullName evidence="2">Carboxymuconolactone decarboxylase family protein</fullName>
    </submittedName>
</protein>
<dbReference type="GO" id="GO:0051920">
    <property type="term" value="F:peroxiredoxin activity"/>
    <property type="evidence" value="ECO:0007669"/>
    <property type="project" value="InterPro"/>
</dbReference>
<feature type="domain" description="Carboxymuconolactone decarboxylase-like" evidence="1">
    <location>
        <begin position="15"/>
        <end position="94"/>
    </location>
</feature>
<dbReference type="Gene3D" id="1.20.1290.10">
    <property type="entry name" value="AhpD-like"/>
    <property type="match status" value="1"/>
</dbReference>
<dbReference type="InterPro" id="IPR003779">
    <property type="entry name" value="CMD-like"/>
</dbReference>
<comment type="caution">
    <text evidence="2">The sequence shown here is derived from an EMBL/GenBank/DDBJ whole genome shotgun (WGS) entry which is preliminary data.</text>
</comment>
<dbReference type="NCBIfam" id="TIGR00778">
    <property type="entry name" value="ahpD_dom"/>
    <property type="match status" value="1"/>
</dbReference>